<organism evidence="3 4">
    <name type="scientific">Parathermosynechococcus lividus PCC 6715</name>
    <dbReference type="NCBI Taxonomy" id="1917166"/>
    <lineage>
        <taxon>Bacteria</taxon>
        <taxon>Bacillati</taxon>
        <taxon>Cyanobacteriota</taxon>
        <taxon>Cyanophyceae</taxon>
        <taxon>Acaryochloridales</taxon>
        <taxon>Thermosynechococcaceae</taxon>
        <taxon>Parathermosynechococcus</taxon>
    </lineage>
</organism>
<evidence type="ECO:0008006" key="5">
    <source>
        <dbReference type="Google" id="ProtNLM"/>
    </source>
</evidence>
<dbReference type="RefSeq" id="WP_198405962.1">
    <property type="nucleotide sequence ID" value="NZ_CP018092.1"/>
</dbReference>
<evidence type="ECO:0000313" key="3">
    <source>
        <dbReference type="EMBL" id="ATS18736.1"/>
    </source>
</evidence>
<feature type="transmembrane region" description="Helical" evidence="2">
    <location>
        <begin position="42"/>
        <end position="61"/>
    </location>
</feature>
<reference evidence="3 4" key="1">
    <citation type="submission" date="2016-11" db="EMBL/GenBank/DDBJ databases">
        <title>Complete genome sequence of thermophilic cyanobacteria strain Synechococcus sp. PCC6715.</title>
        <authorList>
            <person name="Tang J."/>
            <person name="Daroch M."/>
            <person name="Liang Y."/>
            <person name="Jiang D."/>
            <person name="Shah M."/>
        </authorList>
    </citation>
    <scope>NUCLEOTIDE SEQUENCE [LARGE SCALE GENOMIC DNA]</scope>
    <source>
        <strain evidence="3 4">PCC 6715</strain>
    </source>
</reference>
<dbReference type="EMBL" id="CP018092">
    <property type="protein sequence ID" value="ATS18736.1"/>
    <property type="molecule type" value="Genomic_DNA"/>
</dbReference>
<protein>
    <recommendedName>
        <fullName evidence="5">Lipopolysaccharide assembly protein A domain-containing protein</fullName>
    </recommendedName>
</protein>
<reference evidence="4" key="2">
    <citation type="journal article" date="2022" name="Front. Microbiol.">
        <title>Comparative Genomic Analysis Revealed Distinct Molecular Components and Organization of CO2-Concentrating Mechanism in Thermophilic Cyanobacteria.</title>
        <authorList>
            <person name="Tang J."/>
            <person name="Zhou H."/>
            <person name="Yao D."/>
            <person name="Riaz S."/>
            <person name="You D."/>
            <person name="Klepacz-Smolka A."/>
            <person name="Daroch M."/>
        </authorList>
    </citation>
    <scope>NUCLEOTIDE SEQUENCE [LARGE SCALE GENOMIC DNA]</scope>
    <source>
        <strain evidence="4">PCC 6715</strain>
    </source>
</reference>
<dbReference type="KEGG" id="slw:BRW62_08220"/>
<feature type="transmembrane region" description="Helical" evidence="2">
    <location>
        <begin position="5"/>
        <end position="22"/>
    </location>
</feature>
<feature type="region of interest" description="Disordered" evidence="1">
    <location>
        <begin position="67"/>
        <end position="146"/>
    </location>
</feature>
<name>A0A2D2Q2M1_PARLV</name>
<evidence type="ECO:0000313" key="4">
    <source>
        <dbReference type="Proteomes" id="UP000231057"/>
    </source>
</evidence>
<proteinExistence type="predicted"/>
<evidence type="ECO:0000256" key="2">
    <source>
        <dbReference type="SAM" id="Phobius"/>
    </source>
</evidence>
<keyword evidence="2" id="KW-0472">Membrane</keyword>
<dbReference type="AlphaFoldDB" id="A0A2D2Q2M1"/>
<feature type="compositionally biased region" description="Polar residues" evidence="1">
    <location>
        <begin position="108"/>
        <end position="118"/>
    </location>
</feature>
<evidence type="ECO:0000256" key="1">
    <source>
        <dbReference type="SAM" id="MobiDB-lite"/>
    </source>
</evidence>
<accession>A0A2D2Q2M1</accession>
<keyword evidence="2" id="KW-1133">Transmembrane helix</keyword>
<sequence>MSHVWVYVAAIALITTLVVQNWQPVLPLRFLGQQTPPLPLAFWIAAAAMVGLLWGQGLLVLSSSTLPEKRRPQRQSPEPIPVEDASMRAPAEDSEVADAEDWFEEIDSTTPREPTLNDSPPRRSAPYSHRYRPSRKSQPAPPPPQSVVDAEYRILTPPPPAVMITRIGILIYDGYAGQTL</sequence>
<keyword evidence="2" id="KW-0812">Transmembrane</keyword>
<dbReference type="Proteomes" id="UP000231057">
    <property type="component" value="Chromosome"/>
</dbReference>
<gene>
    <name evidence="3" type="ORF">BRW62_08220</name>
</gene>
<keyword evidence="4" id="KW-1185">Reference proteome</keyword>
<feature type="compositionally biased region" description="Acidic residues" evidence="1">
    <location>
        <begin position="92"/>
        <end position="107"/>
    </location>
</feature>